<dbReference type="InterPro" id="IPR000184">
    <property type="entry name" value="Bac_surfAg_D15"/>
</dbReference>
<evidence type="ECO:0000256" key="5">
    <source>
        <dbReference type="ARBA" id="ARBA00023237"/>
    </source>
</evidence>
<dbReference type="Gene3D" id="2.40.160.50">
    <property type="entry name" value="membrane protein fhac: a member of the omp85/tpsb transporter family"/>
    <property type="match status" value="1"/>
</dbReference>
<keyword evidence="8" id="KW-1185">Reference proteome</keyword>
<comment type="caution">
    <text evidence="7">The sequence shown here is derived from an EMBL/GenBank/DDBJ whole genome shotgun (WGS) entry which is preliminary data.</text>
</comment>
<dbReference type="AlphaFoldDB" id="A0A069D5W2"/>
<keyword evidence="4" id="KW-0472">Membrane</keyword>
<protein>
    <recommendedName>
        <fullName evidence="6">Bacterial surface antigen (D15) domain-containing protein</fullName>
    </recommendedName>
</protein>
<evidence type="ECO:0000259" key="6">
    <source>
        <dbReference type="Pfam" id="PF01103"/>
    </source>
</evidence>
<evidence type="ECO:0000256" key="3">
    <source>
        <dbReference type="ARBA" id="ARBA00022729"/>
    </source>
</evidence>
<keyword evidence="5" id="KW-0998">Cell outer membrane</keyword>
<organism evidence="7 8">
    <name type="scientific">Bacteroides graminisolvens DSM 19988 = JCM 15093</name>
    <dbReference type="NCBI Taxonomy" id="1121097"/>
    <lineage>
        <taxon>Bacteria</taxon>
        <taxon>Pseudomonadati</taxon>
        <taxon>Bacteroidota</taxon>
        <taxon>Bacteroidia</taxon>
        <taxon>Bacteroidales</taxon>
        <taxon>Bacteroidaceae</taxon>
        <taxon>Bacteroides</taxon>
    </lineage>
</organism>
<feature type="domain" description="Bacterial surface antigen (D15)" evidence="6">
    <location>
        <begin position="400"/>
        <end position="753"/>
    </location>
</feature>
<dbReference type="Proteomes" id="UP000027601">
    <property type="component" value="Unassembled WGS sequence"/>
</dbReference>
<evidence type="ECO:0000313" key="7">
    <source>
        <dbReference type="EMBL" id="GAK37686.1"/>
    </source>
</evidence>
<gene>
    <name evidence="7" type="ORF">JCM15093_2954</name>
</gene>
<name>A0A069D5W2_9BACE</name>
<dbReference type="InterPro" id="IPR039910">
    <property type="entry name" value="D15-like"/>
</dbReference>
<dbReference type="EMBL" id="BAJS01000026">
    <property type="protein sequence ID" value="GAK37686.1"/>
    <property type="molecule type" value="Genomic_DNA"/>
</dbReference>
<dbReference type="PANTHER" id="PTHR12815:SF47">
    <property type="entry name" value="TRANSLOCATION AND ASSEMBLY MODULE SUBUNIT TAMA"/>
    <property type="match status" value="1"/>
</dbReference>
<dbReference type="PANTHER" id="PTHR12815">
    <property type="entry name" value="SORTING AND ASSEMBLY MACHINERY SAMM50 PROTEIN FAMILY MEMBER"/>
    <property type="match status" value="1"/>
</dbReference>
<evidence type="ECO:0000256" key="2">
    <source>
        <dbReference type="ARBA" id="ARBA00022692"/>
    </source>
</evidence>
<comment type="subcellular location">
    <subcellularLocation>
        <location evidence="1">Membrane</location>
    </subcellularLocation>
</comment>
<evidence type="ECO:0000313" key="8">
    <source>
        <dbReference type="Proteomes" id="UP000027601"/>
    </source>
</evidence>
<dbReference type="GO" id="GO:0019867">
    <property type="term" value="C:outer membrane"/>
    <property type="evidence" value="ECO:0007669"/>
    <property type="project" value="InterPro"/>
</dbReference>
<accession>A0A069D5W2</accession>
<reference evidence="7 8" key="1">
    <citation type="journal article" date="2015" name="Microbes Environ.">
        <title>Distribution and evolution of nitrogen fixation genes in the phylum bacteroidetes.</title>
        <authorList>
            <person name="Inoue J."/>
            <person name="Oshima K."/>
            <person name="Suda W."/>
            <person name="Sakamoto M."/>
            <person name="Iino T."/>
            <person name="Noda S."/>
            <person name="Hongoh Y."/>
            <person name="Hattori M."/>
            <person name="Ohkuma M."/>
        </authorList>
    </citation>
    <scope>NUCLEOTIDE SEQUENCE [LARGE SCALE GENOMIC DNA]</scope>
    <source>
        <strain evidence="7 8">JCM 15093</strain>
    </source>
</reference>
<evidence type="ECO:0000256" key="4">
    <source>
        <dbReference type="ARBA" id="ARBA00023136"/>
    </source>
</evidence>
<keyword evidence="2" id="KW-0812">Transmembrane</keyword>
<dbReference type="Pfam" id="PF01103">
    <property type="entry name" value="Omp85"/>
    <property type="match status" value="1"/>
</dbReference>
<dbReference type="PROSITE" id="PS51257">
    <property type="entry name" value="PROKAR_LIPOPROTEIN"/>
    <property type="match status" value="1"/>
</dbReference>
<keyword evidence="3" id="KW-0732">Signal</keyword>
<sequence>MMKKNRITIQQLQVRNTLYLAAITTCFLLVLAGCSTTRNLPEGEVLYTGQKKMVVRNEAKDRAGAETMTELTAALATAPNNSILGSSVHRFPFPYGLWIYNSFVNRQKGLGKFIFNKLAAKPVFISTVNPDIRAKVGTNLLHDYGFFNGTVGYQIIPDEKNPRKAKVQYLVDMKNPYLIDTVTYERFTPDLLNTLQAGQQRTLLHVGKQFNVITLDEERTRLSSLLRNRGYYYYRPDYFSFLADTTLVPGKISMKIVPKAGVPKEALRKWNVGDIAVHLNGVYGEAPNDSMMYKDLKIYYYDKLKVRPDVLYKQLRFHPSQTYSYFRDTRTQERITQLGMFRYVEMNYTPRDSTDACNVLNVNIRTAYDLPLDGELDLNITTKSNDQTGPGASFSVTRKNLFGGGENLTLGLKGSYEWQTGAQNTDNGSLMNSYEYGVSASLFIPRVLFPRLGKKDYDFPASTTFNLYADQLNRARFFKILAFGGDATYVFNPTRTSKHTIIPFKLKFNVLQSTTHLFDSIANENKSLYLSLNNQFIPSMSYTYTYDTSGKRNARNRLWWETTLTSAGNITSCIYRAFGKSFSEQKDLLGAPFAQFMKINSELRYTWNIDKNQSLATRVAGGLIYSYGNSDVAPYSEQFYVGGANSIRAFTIRSLGPGSYHPAADNKYAYIDQTGDIRLEANMEYRFRIIQDLHGAVFMDAGNVWLLREDATRPGGKFQWKGLADEIAVGTGAGLRYDLSFLVIRVDCGVALHLPYTTSRKGYYNIPKFKDGLGWHLAIGYPF</sequence>
<proteinExistence type="predicted"/>
<dbReference type="STRING" id="1121097.GCA_000428125_02954"/>
<evidence type="ECO:0000256" key="1">
    <source>
        <dbReference type="ARBA" id="ARBA00004370"/>
    </source>
</evidence>
<dbReference type="eggNOG" id="COG4775">
    <property type="taxonomic scope" value="Bacteria"/>
</dbReference>